<evidence type="ECO:0000259" key="8">
    <source>
        <dbReference type="Pfam" id="PF01227"/>
    </source>
</evidence>
<dbReference type="AlphaFoldDB" id="A0A7R9C2J4"/>
<keyword evidence="10" id="KW-1185">Reference proteome</keyword>
<evidence type="ECO:0000256" key="6">
    <source>
        <dbReference type="ARBA" id="ARBA00023134"/>
    </source>
</evidence>
<evidence type="ECO:0000313" key="9">
    <source>
        <dbReference type="EMBL" id="CAD7284804.1"/>
    </source>
</evidence>
<dbReference type="InterPro" id="IPR001474">
    <property type="entry name" value="GTP_CycHdrlase_I"/>
</dbReference>
<dbReference type="PANTHER" id="PTHR11109">
    <property type="entry name" value="GTP CYCLOHYDROLASE I"/>
    <property type="match status" value="1"/>
</dbReference>
<dbReference type="InterPro" id="IPR020602">
    <property type="entry name" value="GTP_CycHdrlase_I_dom"/>
</dbReference>
<dbReference type="OrthoDB" id="4966at2759"/>
<dbReference type="GO" id="GO:0003934">
    <property type="term" value="F:GTP cyclohydrolase I activity"/>
    <property type="evidence" value="ECO:0007669"/>
    <property type="project" value="InterPro"/>
</dbReference>
<dbReference type="InterPro" id="IPR043134">
    <property type="entry name" value="GTP-CH-I_N"/>
</dbReference>
<dbReference type="SUPFAM" id="SSF55620">
    <property type="entry name" value="Tetrahydrobiopterin biosynthesis enzymes-like"/>
    <property type="match status" value="1"/>
</dbReference>
<dbReference type="GO" id="GO:0005525">
    <property type="term" value="F:GTP binding"/>
    <property type="evidence" value="ECO:0007669"/>
    <property type="project" value="UniProtKB-KW"/>
</dbReference>
<evidence type="ECO:0000256" key="7">
    <source>
        <dbReference type="ARBA" id="ARBA00030854"/>
    </source>
</evidence>
<dbReference type="Gene3D" id="1.10.286.10">
    <property type="match status" value="1"/>
</dbReference>
<evidence type="ECO:0000256" key="2">
    <source>
        <dbReference type="ARBA" id="ARBA00011857"/>
    </source>
</evidence>
<evidence type="ECO:0000256" key="3">
    <source>
        <dbReference type="ARBA" id="ARBA00017272"/>
    </source>
</evidence>
<name>A0A7R9C2J4_9CRUS</name>
<feature type="domain" description="GTP cyclohydrolase I" evidence="8">
    <location>
        <begin position="74"/>
        <end position="113"/>
    </location>
</feature>
<dbReference type="FunFam" id="1.10.286.10:FF:000003">
    <property type="entry name" value="GTP cyclohydrolase 1"/>
    <property type="match status" value="1"/>
</dbReference>
<keyword evidence="6" id="KW-0342">GTP-binding</keyword>
<dbReference type="GO" id="GO:0008270">
    <property type="term" value="F:zinc ion binding"/>
    <property type="evidence" value="ECO:0007669"/>
    <property type="project" value="TreeGrafter"/>
</dbReference>
<sequence>MSAESNAVNTTNIVVNGKGTSKLKQQHAVEISAVGTRTRTTSISAGHEKCSFHYDLELEHKPLTREDMIPEMTTAYFKLLQSLGEDPSREGLLKTPGRAAKAMLFFTKGYDQTIPG</sequence>
<dbReference type="GO" id="GO:0005737">
    <property type="term" value="C:cytoplasm"/>
    <property type="evidence" value="ECO:0007669"/>
    <property type="project" value="TreeGrafter"/>
</dbReference>
<dbReference type="EMBL" id="CAJPEX010009859">
    <property type="protein sequence ID" value="CAG0924956.1"/>
    <property type="molecule type" value="Genomic_DNA"/>
</dbReference>
<dbReference type="EMBL" id="OA891896">
    <property type="protein sequence ID" value="CAD7284804.1"/>
    <property type="molecule type" value="Genomic_DNA"/>
</dbReference>
<keyword evidence="5" id="KW-0378">Hydrolase</keyword>
<dbReference type="GO" id="GO:0046654">
    <property type="term" value="P:tetrahydrofolate biosynthetic process"/>
    <property type="evidence" value="ECO:0007669"/>
    <property type="project" value="InterPro"/>
</dbReference>
<proteinExistence type="inferred from homology"/>
<dbReference type="Pfam" id="PF01227">
    <property type="entry name" value="GTP_cyclohydroI"/>
    <property type="match status" value="1"/>
</dbReference>
<dbReference type="GO" id="GO:0006729">
    <property type="term" value="P:tetrahydrobiopterin biosynthetic process"/>
    <property type="evidence" value="ECO:0007669"/>
    <property type="project" value="TreeGrafter"/>
</dbReference>
<dbReference type="PANTHER" id="PTHR11109:SF7">
    <property type="entry name" value="GTP CYCLOHYDROLASE 1"/>
    <property type="match status" value="1"/>
</dbReference>
<organism evidence="9">
    <name type="scientific">Notodromas monacha</name>
    <dbReference type="NCBI Taxonomy" id="399045"/>
    <lineage>
        <taxon>Eukaryota</taxon>
        <taxon>Metazoa</taxon>
        <taxon>Ecdysozoa</taxon>
        <taxon>Arthropoda</taxon>
        <taxon>Crustacea</taxon>
        <taxon>Oligostraca</taxon>
        <taxon>Ostracoda</taxon>
        <taxon>Podocopa</taxon>
        <taxon>Podocopida</taxon>
        <taxon>Cypridocopina</taxon>
        <taxon>Cypridoidea</taxon>
        <taxon>Cyprididae</taxon>
        <taxon>Notodromas</taxon>
    </lineage>
</organism>
<evidence type="ECO:0000256" key="5">
    <source>
        <dbReference type="ARBA" id="ARBA00022801"/>
    </source>
</evidence>
<dbReference type="Proteomes" id="UP000678499">
    <property type="component" value="Unassembled WGS sequence"/>
</dbReference>
<accession>A0A7R9C2J4</accession>
<reference evidence="9" key="1">
    <citation type="submission" date="2020-11" db="EMBL/GenBank/DDBJ databases">
        <authorList>
            <person name="Tran Van P."/>
        </authorList>
    </citation>
    <scope>NUCLEOTIDE SEQUENCE</scope>
</reference>
<evidence type="ECO:0000313" key="10">
    <source>
        <dbReference type="Proteomes" id="UP000678499"/>
    </source>
</evidence>
<evidence type="ECO:0000256" key="4">
    <source>
        <dbReference type="ARBA" id="ARBA00022741"/>
    </source>
</evidence>
<comment type="similarity">
    <text evidence="1">Belongs to the GTP cyclohydrolase I family.</text>
</comment>
<protein>
    <recommendedName>
        <fullName evidence="3">GTP cyclohydrolase 1</fullName>
    </recommendedName>
    <alternativeName>
        <fullName evidence="7">GTP cyclohydrolase I</fullName>
    </alternativeName>
</protein>
<gene>
    <name evidence="9" type="ORF">NMOB1V02_LOCUS12408</name>
</gene>
<evidence type="ECO:0000256" key="1">
    <source>
        <dbReference type="ARBA" id="ARBA00008085"/>
    </source>
</evidence>
<keyword evidence="4" id="KW-0547">Nucleotide-binding</keyword>
<comment type="subunit">
    <text evidence="2">Toroid-shaped homodecamer, composed of two pentamers of five dimers.</text>
</comment>